<feature type="domain" description="HTH myb-type" evidence="9">
    <location>
        <begin position="9"/>
        <end position="61"/>
    </location>
</feature>
<dbReference type="PANTHER" id="PTHR47994">
    <property type="entry name" value="F14D16.11-RELATED"/>
    <property type="match status" value="1"/>
</dbReference>
<feature type="region of interest" description="Disordered" evidence="7">
    <location>
        <begin position="129"/>
        <end position="199"/>
    </location>
</feature>
<keyword evidence="2" id="KW-0677">Repeat</keyword>
<feature type="compositionally biased region" description="Basic and acidic residues" evidence="7">
    <location>
        <begin position="187"/>
        <end position="198"/>
    </location>
</feature>
<feature type="compositionally biased region" description="Polar residues" evidence="7">
    <location>
        <begin position="152"/>
        <end position="186"/>
    </location>
</feature>
<feature type="domain" description="Myb-like" evidence="8">
    <location>
        <begin position="62"/>
        <end position="112"/>
    </location>
</feature>
<dbReference type="Pfam" id="PF00249">
    <property type="entry name" value="Myb_DNA-binding"/>
    <property type="match status" value="2"/>
</dbReference>
<feature type="domain" description="HTH myb-type" evidence="9">
    <location>
        <begin position="62"/>
        <end position="116"/>
    </location>
</feature>
<name>A0A2U1Q6Z3_ARTAN</name>
<feature type="domain" description="Myb-like" evidence="8">
    <location>
        <begin position="9"/>
        <end position="61"/>
    </location>
</feature>
<dbReference type="GO" id="GO:0006355">
    <property type="term" value="P:regulation of DNA-templated transcription"/>
    <property type="evidence" value="ECO:0007669"/>
    <property type="project" value="UniProtKB-ARBA"/>
</dbReference>
<protein>
    <submittedName>
        <fullName evidence="10">ODORANT1-like protein</fullName>
    </submittedName>
</protein>
<dbReference type="GO" id="GO:0046394">
    <property type="term" value="P:carboxylic acid biosynthetic process"/>
    <property type="evidence" value="ECO:0007669"/>
    <property type="project" value="UniProtKB-ARBA"/>
</dbReference>
<dbReference type="PROSITE" id="PS50090">
    <property type="entry name" value="MYB_LIKE"/>
    <property type="match status" value="2"/>
</dbReference>
<dbReference type="InterPro" id="IPR017930">
    <property type="entry name" value="Myb_dom"/>
</dbReference>
<dbReference type="PROSITE" id="PS51294">
    <property type="entry name" value="HTH_MYB"/>
    <property type="match status" value="2"/>
</dbReference>
<keyword evidence="4" id="KW-0238">DNA-binding</keyword>
<evidence type="ECO:0000256" key="6">
    <source>
        <dbReference type="ARBA" id="ARBA00023242"/>
    </source>
</evidence>
<dbReference type="PANTHER" id="PTHR47994:SF5">
    <property type="entry name" value="F14D16.11-RELATED"/>
    <property type="match status" value="1"/>
</dbReference>
<feature type="compositionally biased region" description="Low complexity" evidence="7">
    <location>
        <begin position="137"/>
        <end position="151"/>
    </location>
</feature>
<dbReference type="InterPro" id="IPR001005">
    <property type="entry name" value="SANT/Myb"/>
</dbReference>
<dbReference type="Gene3D" id="1.10.10.60">
    <property type="entry name" value="Homeodomain-like"/>
    <property type="match status" value="2"/>
</dbReference>
<keyword evidence="3" id="KW-0805">Transcription regulation</keyword>
<proteinExistence type="predicted"/>
<comment type="caution">
    <text evidence="10">The sequence shown here is derived from an EMBL/GenBank/DDBJ whole genome shotgun (WGS) entry which is preliminary data.</text>
</comment>
<dbReference type="SMART" id="SM00717">
    <property type="entry name" value="SANT"/>
    <property type="match status" value="2"/>
</dbReference>
<evidence type="ECO:0000256" key="7">
    <source>
        <dbReference type="SAM" id="MobiDB-lite"/>
    </source>
</evidence>
<evidence type="ECO:0000259" key="9">
    <source>
        <dbReference type="PROSITE" id="PS51294"/>
    </source>
</evidence>
<evidence type="ECO:0000256" key="2">
    <source>
        <dbReference type="ARBA" id="ARBA00022737"/>
    </source>
</evidence>
<dbReference type="InterPro" id="IPR015495">
    <property type="entry name" value="Myb_TF_plants"/>
</dbReference>
<gene>
    <name evidence="10" type="ORF">CTI12_AA067950</name>
</gene>
<dbReference type="FunFam" id="1.10.10.60:FF:000069">
    <property type="entry name" value="MYB transcription factor"/>
    <property type="match status" value="1"/>
</dbReference>
<keyword evidence="5" id="KW-0804">Transcription</keyword>
<evidence type="ECO:0000313" key="11">
    <source>
        <dbReference type="Proteomes" id="UP000245207"/>
    </source>
</evidence>
<dbReference type="STRING" id="35608.A0A2U1Q6Z3"/>
<evidence type="ECO:0000256" key="1">
    <source>
        <dbReference type="ARBA" id="ARBA00004123"/>
    </source>
</evidence>
<dbReference type="CDD" id="cd00167">
    <property type="entry name" value="SANT"/>
    <property type="match status" value="2"/>
</dbReference>
<dbReference type="AlphaFoldDB" id="A0A2U1Q6Z3"/>
<reference evidence="10 11" key="1">
    <citation type="journal article" date="2018" name="Mol. Plant">
        <title>The genome of Artemisia annua provides insight into the evolution of Asteraceae family and artemisinin biosynthesis.</title>
        <authorList>
            <person name="Shen Q."/>
            <person name="Zhang L."/>
            <person name="Liao Z."/>
            <person name="Wang S."/>
            <person name="Yan T."/>
            <person name="Shi P."/>
            <person name="Liu M."/>
            <person name="Fu X."/>
            <person name="Pan Q."/>
            <person name="Wang Y."/>
            <person name="Lv Z."/>
            <person name="Lu X."/>
            <person name="Zhang F."/>
            <person name="Jiang W."/>
            <person name="Ma Y."/>
            <person name="Chen M."/>
            <person name="Hao X."/>
            <person name="Li L."/>
            <person name="Tang Y."/>
            <person name="Lv G."/>
            <person name="Zhou Y."/>
            <person name="Sun X."/>
            <person name="Brodelius P.E."/>
            <person name="Rose J.K.C."/>
            <person name="Tang K."/>
        </authorList>
    </citation>
    <scope>NUCLEOTIDE SEQUENCE [LARGE SCALE GENOMIC DNA]</scope>
    <source>
        <strain evidence="11">cv. Huhao1</strain>
        <tissue evidence="10">Leaf</tissue>
    </source>
</reference>
<keyword evidence="6" id="KW-0539">Nucleus</keyword>
<dbReference type="GO" id="GO:0005634">
    <property type="term" value="C:nucleus"/>
    <property type="evidence" value="ECO:0007669"/>
    <property type="project" value="UniProtKB-SubCell"/>
</dbReference>
<keyword evidence="11" id="KW-1185">Reference proteome</keyword>
<dbReference type="SUPFAM" id="SSF46689">
    <property type="entry name" value="Homeodomain-like"/>
    <property type="match status" value="1"/>
</dbReference>
<evidence type="ECO:0000256" key="4">
    <source>
        <dbReference type="ARBA" id="ARBA00023125"/>
    </source>
</evidence>
<dbReference type="OrthoDB" id="2143914at2759"/>
<evidence type="ECO:0000313" key="10">
    <source>
        <dbReference type="EMBL" id="PWA93789.1"/>
    </source>
</evidence>
<evidence type="ECO:0000256" key="5">
    <source>
        <dbReference type="ARBA" id="ARBA00023163"/>
    </source>
</evidence>
<comment type="subcellular location">
    <subcellularLocation>
        <location evidence="1">Nucleus</location>
    </subcellularLocation>
</comment>
<dbReference type="Proteomes" id="UP000245207">
    <property type="component" value="Unassembled WGS sequence"/>
</dbReference>
<evidence type="ECO:0000256" key="3">
    <source>
        <dbReference type="ARBA" id="ARBA00023015"/>
    </source>
</evidence>
<sequence>MGRKPCCDKLGVKKGPWTSEEDKKLIKFIITNGPCCWRALPKLAGLRRCGKSCRLRWTNYLRPDLKRGLLNEAEEQLVIDLHARLGNRWSKIASNLPGRTDNEIKNHWNTHIKKKLLKMGIDPVTHEPLQKETHTGESSSSFNENSTISETQSSPNENSPTSAKNHPLSCDNTNTAGIQENSSASHNENDSSVNDKPKPLFQSLCDDEKLLSYLLGDNDPPLVDAWSWESPNNEKKSEECTTSVFTTWDECATWLMDCQDFGIHDFGLDFLGEVEMSFSKTLDMDNKSE</sequence>
<dbReference type="InterPro" id="IPR009057">
    <property type="entry name" value="Homeodomain-like_sf"/>
</dbReference>
<dbReference type="EMBL" id="PKPP01000356">
    <property type="protein sequence ID" value="PWA93789.1"/>
    <property type="molecule type" value="Genomic_DNA"/>
</dbReference>
<accession>A0A2U1Q6Z3</accession>
<dbReference type="FunFam" id="1.10.10.60:FF:000303">
    <property type="entry name" value="MYB transcription factor"/>
    <property type="match status" value="1"/>
</dbReference>
<dbReference type="GO" id="GO:0000976">
    <property type="term" value="F:transcription cis-regulatory region binding"/>
    <property type="evidence" value="ECO:0007669"/>
    <property type="project" value="UniProtKB-ARBA"/>
</dbReference>
<organism evidence="10 11">
    <name type="scientific">Artemisia annua</name>
    <name type="common">Sweet wormwood</name>
    <dbReference type="NCBI Taxonomy" id="35608"/>
    <lineage>
        <taxon>Eukaryota</taxon>
        <taxon>Viridiplantae</taxon>
        <taxon>Streptophyta</taxon>
        <taxon>Embryophyta</taxon>
        <taxon>Tracheophyta</taxon>
        <taxon>Spermatophyta</taxon>
        <taxon>Magnoliopsida</taxon>
        <taxon>eudicotyledons</taxon>
        <taxon>Gunneridae</taxon>
        <taxon>Pentapetalae</taxon>
        <taxon>asterids</taxon>
        <taxon>campanulids</taxon>
        <taxon>Asterales</taxon>
        <taxon>Asteraceae</taxon>
        <taxon>Asteroideae</taxon>
        <taxon>Anthemideae</taxon>
        <taxon>Artemisiinae</taxon>
        <taxon>Artemisia</taxon>
    </lineage>
</organism>
<evidence type="ECO:0000259" key="8">
    <source>
        <dbReference type="PROSITE" id="PS50090"/>
    </source>
</evidence>